<proteinExistence type="predicted"/>
<evidence type="ECO:0000313" key="1">
    <source>
        <dbReference type="EMBL" id="KAJ8551199.1"/>
    </source>
</evidence>
<dbReference type="Proteomes" id="UP001152561">
    <property type="component" value="Unassembled WGS sequence"/>
</dbReference>
<dbReference type="EMBL" id="JAJAGQ010000010">
    <property type="protein sequence ID" value="KAJ8551199.1"/>
    <property type="molecule type" value="Genomic_DNA"/>
</dbReference>
<gene>
    <name evidence="1" type="ORF">K7X08_000569</name>
</gene>
<sequence length="75" mass="8527">MQRRAGAVITHPFDASLTGEMRPHIKSLWVQLLQHRFVDGKMKGNTEALLKNIDMRGTELHACNMIETQQMSHGL</sequence>
<accession>A0A9Q1RD59</accession>
<evidence type="ECO:0000313" key="2">
    <source>
        <dbReference type="Proteomes" id="UP001152561"/>
    </source>
</evidence>
<organism evidence="1 2">
    <name type="scientific">Anisodus acutangulus</name>
    <dbReference type="NCBI Taxonomy" id="402998"/>
    <lineage>
        <taxon>Eukaryota</taxon>
        <taxon>Viridiplantae</taxon>
        <taxon>Streptophyta</taxon>
        <taxon>Embryophyta</taxon>
        <taxon>Tracheophyta</taxon>
        <taxon>Spermatophyta</taxon>
        <taxon>Magnoliopsida</taxon>
        <taxon>eudicotyledons</taxon>
        <taxon>Gunneridae</taxon>
        <taxon>Pentapetalae</taxon>
        <taxon>asterids</taxon>
        <taxon>lamiids</taxon>
        <taxon>Solanales</taxon>
        <taxon>Solanaceae</taxon>
        <taxon>Solanoideae</taxon>
        <taxon>Hyoscyameae</taxon>
        <taxon>Anisodus</taxon>
    </lineage>
</organism>
<dbReference type="AlphaFoldDB" id="A0A9Q1RD59"/>
<name>A0A9Q1RD59_9SOLA</name>
<reference evidence="2" key="1">
    <citation type="journal article" date="2023" name="Proc. Natl. Acad. Sci. U.S.A.">
        <title>Genomic and structural basis for evolution of tropane alkaloid biosynthesis.</title>
        <authorList>
            <person name="Wanga Y.-J."/>
            <person name="Taina T."/>
            <person name="Yua J.-Y."/>
            <person name="Lia J."/>
            <person name="Xua B."/>
            <person name="Chenc J."/>
            <person name="D'Auriad J.C."/>
            <person name="Huanga J.-P."/>
            <person name="Huanga S.-X."/>
        </authorList>
    </citation>
    <scope>NUCLEOTIDE SEQUENCE [LARGE SCALE GENOMIC DNA]</scope>
    <source>
        <strain evidence="2">cv. KIB-2019</strain>
    </source>
</reference>
<protein>
    <submittedName>
        <fullName evidence="1">Uncharacterized protein</fullName>
    </submittedName>
</protein>
<keyword evidence="2" id="KW-1185">Reference proteome</keyword>
<comment type="caution">
    <text evidence="1">The sequence shown here is derived from an EMBL/GenBank/DDBJ whole genome shotgun (WGS) entry which is preliminary data.</text>
</comment>